<gene>
    <name evidence="3" type="ORF">C5167_032760</name>
</gene>
<keyword evidence="2" id="KW-0812">Transmembrane</keyword>
<dbReference type="PANTHER" id="PTHR31549:SF23">
    <property type="entry name" value="OS03G0591600 PROTEIN"/>
    <property type="match status" value="1"/>
</dbReference>
<keyword evidence="2" id="KW-1133">Transmembrane helix</keyword>
<feature type="transmembrane region" description="Helical" evidence="2">
    <location>
        <begin position="545"/>
        <end position="569"/>
    </location>
</feature>
<keyword evidence="2" id="KW-0472">Membrane</keyword>
<dbReference type="PANTHER" id="PTHR31549">
    <property type="entry name" value="PROTEIN, PUTATIVE (DUF247)-RELATED-RELATED"/>
    <property type="match status" value="1"/>
</dbReference>
<protein>
    <submittedName>
        <fullName evidence="3">Uncharacterized protein</fullName>
    </submittedName>
</protein>
<name>A0A4Y7K8I1_PAPSO</name>
<accession>A0A4Y7K8I1</accession>
<reference evidence="3 4" key="1">
    <citation type="journal article" date="2018" name="Science">
        <title>The opium poppy genome and morphinan production.</title>
        <authorList>
            <person name="Guo L."/>
            <person name="Winzer T."/>
            <person name="Yang X."/>
            <person name="Li Y."/>
            <person name="Ning Z."/>
            <person name="He Z."/>
            <person name="Teodor R."/>
            <person name="Lu Y."/>
            <person name="Bowser T.A."/>
            <person name="Graham I.A."/>
            <person name="Ye K."/>
        </authorList>
    </citation>
    <scope>NUCLEOTIDE SEQUENCE [LARGE SCALE GENOMIC DNA]</scope>
    <source>
        <strain evidence="4">cv. HN1</strain>
        <tissue evidence="3">Leaves</tissue>
    </source>
</reference>
<dbReference type="Proteomes" id="UP000316621">
    <property type="component" value="Chromosome 7"/>
</dbReference>
<evidence type="ECO:0000256" key="1">
    <source>
        <dbReference type="SAM" id="MobiDB-lite"/>
    </source>
</evidence>
<evidence type="ECO:0000313" key="4">
    <source>
        <dbReference type="Proteomes" id="UP000316621"/>
    </source>
</evidence>
<evidence type="ECO:0000313" key="3">
    <source>
        <dbReference type="EMBL" id="RZC69643.1"/>
    </source>
</evidence>
<dbReference type="Pfam" id="PF03140">
    <property type="entry name" value="DUF247"/>
    <property type="match status" value="1"/>
</dbReference>
<keyword evidence="4" id="KW-1185">Reference proteome</keyword>
<dbReference type="EMBL" id="CM010721">
    <property type="protein sequence ID" value="RZC69643.1"/>
    <property type="molecule type" value="Genomic_DNA"/>
</dbReference>
<dbReference type="OMA" id="HHHAISR"/>
<proteinExistence type="predicted"/>
<sequence>MSPPAPEATITSSTSIPNLDLHQWVIQIREILEEGDIEDDKDSNTISVCISNVPKSLKAYKPDAYIPQQISLGPYHHWRPELYEMGRYKLEAAKRRQKQLMDGLKFQHLVEGHLTKLDLRIRSCYHKYIDFNCETLAWLMAVDASFLLEFLQIFAIKEGKLLPKVSFRMLHLVDYSGRRSAHNAIVRDVMMLENQIPLFLLRKILEVQYSSLETADDILCSMIRGLFKEISPFKITSEDDDHFSSNGQASVTGRVHLLDCLYYMLVQRKPEEMPSVAMTNESDNDQSDNGATTIKGDDESYFANTGNVKTLMHEIWMWLKKLNRKIICLLQNATVSKPITLVAIWTILTHLPCFSLFKLPIQHLFFYQENKNIKPESDGPNKNLNEPPLIEEINIPSVTELFKSGIRFSATDGNIETIRFDESTVTLFLPAVSLDINSEVILRNLVAYEASTASGPLVFTRYTELMNGVIDTADDAKLLRESGILLNRLKSDEEVANLWNGMSKSVRITKVPLLDKVILDINTYYDGNWKVRVTKFMKNYVFNSWRFLTLLAATLLLLLIALQAFFTLYSRAPIFTLREVQK</sequence>
<feature type="compositionally biased region" description="Polar residues" evidence="1">
    <location>
        <begin position="277"/>
        <end position="292"/>
    </location>
</feature>
<evidence type="ECO:0000256" key="2">
    <source>
        <dbReference type="SAM" id="Phobius"/>
    </source>
</evidence>
<dbReference type="AlphaFoldDB" id="A0A4Y7K8I1"/>
<dbReference type="Gramene" id="RZC69643">
    <property type="protein sequence ID" value="RZC69643"/>
    <property type="gene ID" value="C5167_032760"/>
</dbReference>
<organism evidence="3 4">
    <name type="scientific">Papaver somniferum</name>
    <name type="common">Opium poppy</name>
    <dbReference type="NCBI Taxonomy" id="3469"/>
    <lineage>
        <taxon>Eukaryota</taxon>
        <taxon>Viridiplantae</taxon>
        <taxon>Streptophyta</taxon>
        <taxon>Embryophyta</taxon>
        <taxon>Tracheophyta</taxon>
        <taxon>Spermatophyta</taxon>
        <taxon>Magnoliopsida</taxon>
        <taxon>Ranunculales</taxon>
        <taxon>Papaveraceae</taxon>
        <taxon>Papaveroideae</taxon>
        <taxon>Papaver</taxon>
    </lineage>
</organism>
<feature type="region of interest" description="Disordered" evidence="1">
    <location>
        <begin position="277"/>
        <end position="296"/>
    </location>
</feature>
<dbReference type="InterPro" id="IPR004158">
    <property type="entry name" value="DUF247_pln"/>
</dbReference>